<evidence type="ECO:0000256" key="2">
    <source>
        <dbReference type="SAM" id="SignalP"/>
    </source>
</evidence>
<dbReference type="OrthoDB" id="64281at2759"/>
<feature type="signal peptide" evidence="2">
    <location>
        <begin position="1"/>
        <end position="23"/>
    </location>
</feature>
<feature type="chain" id="PRO_5025487902" description="DUF7492 domain-containing protein" evidence="2">
    <location>
        <begin position="24"/>
        <end position="454"/>
    </location>
</feature>
<dbReference type="EMBL" id="MU004291">
    <property type="protein sequence ID" value="KAF2662039.1"/>
    <property type="molecule type" value="Genomic_DNA"/>
</dbReference>
<evidence type="ECO:0000259" key="3">
    <source>
        <dbReference type="Pfam" id="PF24320"/>
    </source>
</evidence>
<proteinExistence type="predicted"/>
<feature type="region of interest" description="Disordered" evidence="1">
    <location>
        <begin position="309"/>
        <end position="389"/>
    </location>
</feature>
<sequence>MMHFPTSSKAFVALLVTLPGVLGHTWIEQLRSIDDQGQYVGEYGYPRGMFAKTDPGYDGTKMNWQLPGVKETSFPFISANSTLCHPSQQKQQQSQEKYPRLQAKPGSFIAMRYMENGHITKSAVRIGKPEKGGTVYVYGTTQPKEDEKLANILQWTQDGQGGDKRGKIVAMNNFDDGRCYEVSSQPDSVERQKATPNFAMGQADSGGPGNYPLFCETNVAIPKEAATGSPYTLYWVWQWATEPKKDPGLPNGQDEYYTTCVDIDVVDQVTGKAEAQFALGQQDAMSKAVSDYQSRTAILTNAMSFEMGPVFSGSQTQSGSAPPSQQTSGAPQPSSNVAQPTSIALSSSAPYTNATSSSGGSLRPDIPTLTRRPDDGNPAQTDAPQGGDQVTVTVTTMITKTAAAITQTIAARAEHVARHGSKFRRGSRISPPAAVQTSNPAAPAKSRTPHQSRP</sequence>
<accession>A0A6A6TPN2</accession>
<dbReference type="Pfam" id="PF24320">
    <property type="entry name" value="DUF7492"/>
    <property type="match status" value="1"/>
</dbReference>
<feature type="region of interest" description="Disordered" evidence="1">
    <location>
        <begin position="413"/>
        <end position="454"/>
    </location>
</feature>
<organism evidence="4 5">
    <name type="scientific">Lophiostoma macrostomum CBS 122681</name>
    <dbReference type="NCBI Taxonomy" id="1314788"/>
    <lineage>
        <taxon>Eukaryota</taxon>
        <taxon>Fungi</taxon>
        <taxon>Dikarya</taxon>
        <taxon>Ascomycota</taxon>
        <taxon>Pezizomycotina</taxon>
        <taxon>Dothideomycetes</taxon>
        <taxon>Pleosporomycetidae</taxon>
        <taxon>Pleosporales</taxon>
        <taxon>Lophiostomataceae</taxon>
        <taxon>Lophiostoma</taxon>
    </lineage>
</organism>
<feature type="compositionally biased region" description="Polar residues" evidence="1">
    <location>
        <begin position="312"/>
        <end position="360"/>
    </location>
</feature>
<evidence type="ECO:0000313" key="4">
    <source>
        <dbReference type="EMBL" id="KAF2662039.1"/>
    </source>
</evidence>
<feature type="domain" description="DUF7492" evidence="3">
    <location>
        <begin position="22"/>
        <end position="284"/>
    </location>
</feature>
<gene>
    <name evidence="4" type="ORF">K491DRAFT_764656</name>
</gene>
<evidence type="ECO:0000313" key="5">
    <source>
        <dbReference type="Proteomes" id="UP000799324"/>
    </source>
</evidence>
<dbReference type="InterPro" id="IPR055915">
    <property type="entry name" value="DUF7492"/>
</dbReference>
<feature type="compositionally biased region" description="Basic residues" evidence="1">
    <location>
        <begin position="418"/>
        <end position="427"/>
    </location>
</feature>
<name>A0A6A6TPN2_9PLEO</name>
<evidence type="ECO:0000256" key="1">
    <source>
        <dbReference type="SAM" id="MobiDB-lite"/>
    </source>
</evidence>
<dbReference type="Proteomes" id="UP000799324">
    <property type="component" value="Unassembled WGS sequence"/>
</dbReference>
<reference evidence="4" key="1">
    <citation type="journal article" date="2020" name="Stud. Mycol.">
        <title>101 Dothideomycetes genomes: a test case for predicting lifestyles and emergence of pathogens.</title>
        <authorList>
            <person name="Haridas S."/>
            <person name="Albert R."/>
            <person name="Binder M."/>
            <person name="Bloem J."/>
            <person name="Labutti K."/>
            <person name="Salamov A."/>
            <person name="Andreopoulos B."/>
            <person name="Baker S."/>
            <person name="Barry K."/>
            <person name="Bills G."/>
            <person name="Bluhm B."/>
            <person name="Cannon C."/>
            <person name="Castanera R."/>
            <person name="Culley D."/>
            <person name="Daum C."/>
            <person name="Ezra D."/>
            <person name="Gonzalez J."/>
            <person name="Henrissat B."/>
            <person name="Kuo A."/>
            <person name="Liang C."/>
            <person name="Lipzen A."/>
            <person name="Lutzoni F."/>
            <person name="Magnuson J."/>
            <person name="Mondo S."/>
            <person name="Nolan M."/>
            <person name="Ohm R."/>
            <person name="Pangilinan J."/>
            <person name="Park H.-J."/>
            <person name="Ramirez L."/>
            <person name="Alfaro M."/>
            <person name="Sun H."/>
            <person name="Tritt A."/>
            <person name="Yoshinaga Y."/>
            <person name="Zwiers L.-H."/>
            <person name="Turgeon B."/>
            <person name="Goodwin S."/>
            <person name="Spatafora J."/>
            <person name="Crous P."/>
            <person name="Grigoriev I."/>
        </authorList>
    </citation>
    <scope>NUCLEOTIDE SEQUENCE</scope>
    <source>
        <strain evidence="4">CBS 122681</strain>
    </source>
</reference>
<protein>
    <recommendedName>
        <fullName evidence="3">DUF7492 domain-containing protein</fullName>
    </recommendedName>
</protein>
<dbReference type="AlphaFoldDB" id="A0A6A6TPN2"/>
<keyword evidence="5" id="KW-1185">Reference proteome</keyword>
<keyword evidence="2" id="KW-0732">Signal</keyword>